<protein>
    <submittedName>
        <fullName evidence="1">DUF2860 domain-containing protein</fullName>
    </submittedName>
</protein>
<dbReference type="Pfam" id="PF11059">
    <property type="entry name" value="DUF2860"/>
    <property type="match status" value="1"/>
</dbReference>
<reference evidence="1" key="1">
    <citation type="submission" date="2021-11" db="EMBL/GenBank/DDBJ databases">
        <title>Vibrio ZSDE26 sp. nov. and Vibrio ZSDZ34 sp. nov., isolated from coastal seawater in Qingdao.</title>
        <authorList>
            <person name="Zhang P."/>
        </authorList>
    </citation>
    <scope>NUCLEOTIDE SEQUENCE</scope>
    <source>
        <strain evidence="1">ZSDZ34</strain>
    </source>
</reference>
<accession>A0A9X2AXJ6</accession>
<sequence length="332" mass="36315">MTLNLRTTSTVLPLLIAITGVIAPVASHAQLARSSGLSGELSINSAIGGETSHVMMSNNVSTSAPVESIEEFWLPLGTLNYTFGHNSQQQIYVGSSRNDIAVGTFVLEAGYRQQFDSGMVWSISYLPTIVGEAIWKDPYTSSQGLQLSEATGNAYRVQLEHIAGSPLTIDMAYGTREVNNELSGSDLFSQHTGQLNRNADLYYAKGSLTLPVNDQWMIFPSAIYILDKAKGQAIANQGAGGEITSLYDFAKHSFAATLSYMNHEFDSGNPLFNGQSRLDQKYSGFFAYEYKSLWNIPALSFISLTGYNATDSNIAFYDTSDWVTSLGMNWQF</sequence>
<comment type="caution">
    <text evidence="1">The sequence shown here is derived from an EMBL/GenBank/DDBJ whole genome shotgun (WGS) entry which is preliminary data.</text>
</comment>
<dbReference type="PIRSF" id="PIRSF028696">
    <property type="entry name" value="UCP028696"/>
    <property type="match status" value="1"/>
</dbReference>
<evidence type="ECO:0000313" key="2">
    <source>
        <dbReference type="Proteomes" id="UP001139488"/>
    </source>
</evidence>
<dbReference type="Proteomes" id="UP001139488">
    <property type="component" value="Unassembled WGS sequence"/>
</dbReference>
<proteinExistence type="predicted"/>
<dbReference type="InterPro" id="IPR016896">
    <property type="entry name" value="DUF2860"/>
</dbReference>
<gene>
    <name evidence="1" type="ORF">LNL84_16880</name>
</gene>
<name>A0A9X2AXJ6_9VIBR</name>
<organism evidence="1 2">
    <name type="scientific">Vibrio gelatinilyticus</name>
    <dbReference type="NCBI Taxonomy" id="2893468"/>
    <lineage>
        <taxon>Bacteria</taxon>
        <taxon>Pseudomonadati</taxon>
        <taxon>Pseudomonadota</taxon>
        <taxon>Gammaproteobacteria</taxon>
        <taxon>Vibrionales</taxon>
        <taxon>Vibrionaceae</taxon>
        <taxon>Vibrio</taxon>
    </lineage>
</organism>
<dbReference type="AlphaFoldDB" id="A0A9X2AXJ6"/>
<dbReference type="RefSeq" id="WP_244358832.1">
    <property type="nucleotide sequence ID" value="NZ_JAJNNZ010000017.1"/>
</dbReference>
<evidence type="ECO:0000313" key="1">
    <source>
        <dbReference type="EMBL" id="MCJ2378491.1"/>
    </source>
</evidence>
<dbReference type="EMBL" id="JAJNNZ010000017">
    <property type="protein sequence ID" value="MCJ2378491.1"/>
    <property type="molecule type" value="Genomic_DNA"/>
</dbReference>
<keyword evidence="2" id="KW-1185">Reference proteome</keyword>